<organism evidence="3 4">
    <name type="scientific">Porites evermanni</name>
    <dbReference type="NCBI Taxonomy" id="104178"/>
    <lineage>
        <taxon>Eukaryota</taxon>
        <taxon>Metazoa</taxon>
        <taxon>Cnidaria</taxon>
        <taxon>Anthozoa</taxon>
        <taxon>Hexacorallia</taxon>
        <taxon>Scleractinia</taxon>
        <taxon>Fungiina</taxon>
        <taxon>Poritidae</taxon>
        <taxon>Porites</taxon>
    </lineage>
</organism>
<dbReference type="SMART" id="SM00181">
    <property type="entry name" value="EGF"/>
    <property type="match status" value="1"/>
</dbReference>
<gene>
    <name evidence="3" type="ORF">PEVE_00026037</name>
</gene>
<dbReference type="EMBL" id="CALNXI010000351">
    <property type="protein sequence ID" value="CAH3025407.1"/>
    <property type="molecule type" value="Genomic_DNA"/>
</dbReference>
<dbReference type="CDD" id="cd00054">
    <property type="entry name" value="EGF_CA"/>
    <property type="match status" value="1"/>
</dbReference>
<dbReference type="PROSITE" id="PS01186">
    <property type="entry name" value="EGF_2"/>
    <property type="match status" value="1"/>
</dbReference>
<feature type="domain" description="EGF-like" evidence="2">
    <location>
        <begin position="25"/>
        <end position="63"/>
    </location>
</feature>
<evidence type="ECO:0000313" key="3">
    <source>
        <dbReference type="EMBL" id="CAH3025407.1"/>
    </source>
</evidence>
<comment type="caution">
    <text evidence="3">The sequence shown here is derived from an EMBL/GenBank/DDBJ whole genome shotgun (WGS) entry which is preliminary data.</text>
</comment>
<evidence type="ECO:0000313" key="4">
    <source>
        <dbReference type="Proteomes" id="UP001159427"/>
    </source>
</evidence>
<keyword evidence="1" id="KW-1015">Disulfide bond</keyword>
<dbReference type="Pfam" id="PF00008">
    <property type="entry name" value="EGF"/>
    <property type="match status" value="1"/>
</dbReference>
<dbReference type="PROSITE" id="PS50026">
    <property type="entry name" value="EGF_3"/>
    <property type="match status" value="1"/>
</dbReference>
<dbReference type="SUPFAM" id="SSF57196">
    <property type="entry name" value="EGF/Laminin"/>
    <property type="match status" value="1"/>
</dbReference>
<evidence type="ECO:0000259" key="2">
    <source>
        <dbReference type="PROSITE" id="PS50026"/>
    </source>
</evidence>
<dbReference type="PROSITE" id="PS00022">
    <property type="entry name" value="EGF_1"/>
    <property type="match status" value="1"/>
</dbReference>
<protein>
    <recommendedName>
        <fullName evidence="2">EGF-like domain-containing protein</fullName>
    </recommendedName>
</protein>
<name>A0ABN8MA15_9CNID</name>
<reference evidence="3 4" key="1">
    <citation type="submission" date="2022-05" db="EMBL/GenBank/DDBJ databases">
        <authorList>
            <consortium name="Genoscope - CEA"/>
            <person name="William W."/>
        </authorList>
    </citation>
    <scope>NUCLEOTIDE SEQUENCE [LARGE SCALE GENOMIC DNA]</scope>
</reference>
<sequence length="72" mass="8348">MKMDTSIMEQIYTFTVIYYFLCFSFKNACEEFACLNGGTCQSGFTLERYRCLCPLGFRGKRCQAGKKIKEVK</sequence>
<feature type="disulfide bond" evidence="1">
    <location>
        <begin position="34"/>
        <end position="51"/>
    </location>
</feature>
<keyword evidence="1" id="KW-0245">EGF-like domain</keyword>
<feature type="disulfide bond" evidence="1">
    <location>
        <begin position="53"/>
        <end position="62"/>
    </location>
</feature>
<dbReference type="Gene3D" id="2.10.25.10">
    <property type="entry name" value="Laminin"/>
    <property type="match status" value="1"/>
</dbReference>
<dbReference type="Proteomes" id="UP001159427">
    <property type="component" value="Unassembled WGS sequence"/>
</dbReference>
<dbReference type="InterPro" id="IPR000742">
    <property type="entry name" value="EGF"/>
</dbReference>
<comment type="caution">
    <text evidence="1">Lacks conserved residue(s) required for the propagation of feature annotation.</text>
</comment>
<evidence type="ECO:0000256" key="1">
    <source>
        <dbReference type="PROSITE-ProRule" id="PRU00076"/>
    </source>
</evidence>
<keyword evidence="4" id="KW-1185">Reference proteome</keyword>
<accession>A0ABN8MA15</accession>
<proteinExistence type="predicted"/>